<dbReference type="AlphaFoldDB" id="A0A0D7BP18"/>
<accession>A0A0D7BP18</accession>
<evidence type="ECO:0000259" key="1">
    <source>
        <dbReference type="Pfam" id="PF17109"/>
    </source>
</evidence>
<dbReference type="EMBL" id="KN880445">
    <property type="protein sequence ID" value="KIY72288.1"/>
    <property type="molecule type" value="Genomic_DNA"/>
</dbReference>
<dbReference type="OrthoDB" id="3012462at2759"/>
<evidence type="ECO:0000313" key="3">
    <source>
        <dbReference type="Proteomes" id="UP000054007"/>
    </source>
</evidence>
<name>A0A0D7BP18_9AGAR</name>
<sequence>MQATDYVNFSPLRSTSTNFNKGRIGIDLCDDHEDSARFLRCTTTTDVLQEFEKSMEALAEFREEKSLKVWARIKRKLNVFVDILLLFNDALAEMASALSAPGGKTLFVAFHILLKATKANDERLEEVAALLSKLEFFLKRLRMYLRIHHWDEYLRETFVKMLVLSFESLAIATKEMKRGRKENPAYYGCQSIALPFRLIDVPHASAANPAV</sequence>
<dbReference type="Pfam" id="PF17109">
    <property type="entry name" value="Goodbye"/>
    <property type="match status" value="1"/>
</dbReference>
<reference evidence="2 3" key="1">
    <citation type="journal article" date="2015" name="Fungal Genet. Biol.">
        <title>Evolution of novel wood decay mechanisms in Agaricales revealed by the genome sequences of Fistulina hepatica and Cylindrobasidium torrendii.</title>
        <authorList>
            <person name="Floudas D."/>
            <person name="Held B.W."/>
            <person name="Riley R."/>
            <person name="Nagy L.G."/>
            <person name="Koehler G."/>
            <person name="Ransdell A.S."/>
            <person name="Younus H."/>
            <person name="Chow J."/>
            <person name="Chiniquy J."/>
            <person name="Lipzen A."/>
            <person name="Tritt A."/>
            <person name="Sun H."/>
            <person name="Haridas S."/>
            <person name="LaButti K."/>
            <person name="Ohm R.A."/>
            <person name="Kues U."/>
            <person name="Blanchette R.A."/>
            <person name="Grigoriev I.V."/>
            <person name="Minto R.E."/>
            <person name="Hibbett D.S."/>
        </authorList>
    </citation>
    <scope>NUCLEOTIDE SEQUENCE [LARGE SCALE GENOMIC DNA]</scope>
    <source>
        <strain evidence="2 3">FP15055 ss-10</strain>
    </source>
</reference>
<dbReference type="Proteomes" id="UP000054007">
    <property type="component" value="Unassembled WGS sequence"/>
</dbReference>
<feature type="domain" description="Fungal STAND N-terminal Goodbye" evidence="1">
    <location>
        <begin position="37"/>
        <end position="144"/>
    </location>
</feature>
<evidence type="ECO:0000313" key="2">
    <source>
        <dbReference type="EMBL" id="KIY72288.1"/>
    </source>
</evidence>
<keyword evidence="3" id="KW-1185">Reference proteome</keyword>
<protein>
    <recommendedName>
        <fullName evidence="1">Fungal STAND N-terminal Goodbye domain-containing protein</fullName>
    </recommendedName>
</protein>
<proteinExistence type="predicted"/>
<dbReference type="InterPro" id="IPR031350">
    <property type="entry name" value="Goodbye_dom"/>
</dbReference>
<gene>
    <name evidence="2" type="ORF">CYLTODRAFT_55993</name>
</gene>
<organism evidence="2 3">
    <name type="scientific">Cylindrobasidium torrendii FP15055 ss-10</name>
    <dbReference type="NCBI Taxonomy" id="1314674"/>
    <lineage>
        <taxon>Eukaryota</taxon>
        <taxon>Fungi</taxon>
        <taxon>Dikarya</taxon>
        <taxon>Basidiomycota</taxon>
        <taxon>Agaricomycotina</taxon>
        <taxon>Agaricomycetes</taxon>
        <taxon>Agaricomycetidae</taxon>
        <taxon>Agaricales</taxon>
        <taxon>Marasmiineae</taxon>
        <taxon>Physalacriaceae</taxon>
        <taxon>Cylindrobasidium</taxon>
    </lineage>
</organism>